<dbReference type="PANTHER" id="PTHR30203">
    <property type="entry name" value="OUTER MEMBRANE CATION EFFLUX PROTEIN"/>
    <property type="match status" value="1"/>
</dbReference>
<dbReference type="Pfam" id="PF02321">
    <property type="entry name" value="OEP"/>
    <property type="match status" value="2"/>
</dbReference>
<keyword evidence="2" id="KW-1134">Transmembrane beta strand</keyword>
<dbReference type="InterPro" id="IPR010131">
    <property type="entry name" value="MdtP/NodT-like"/>
</dbReference>
<dbReference type="InterPro" id="IPR003423">
    <property type="entry name" value="OMP_efflux"/>
</dbReference>
<organism evidence="3 4">
    <name type="scientific">Granulicella aggregans</name>
    <dbReference type="NCBI Taxonomy" id="474949"/>
    <lineage>
        <taxon>Bacteria</taxon>
        <taxon>Pseudomonadati</taxon>
        <taxon>Acidobacteriota</taxon>
        <taxon>Terriglobia</taxon>
        <taxon>Terriglobales</taxon>
        <taxon>Acidobacteriaceae</taxon>
        <taxon>Granulicella</taxon>
    </lineage>
</organism>
<name>A0A7W7ZAE3_9BACT</name>
<evidence type="ECO:0000256" key="2">
    <source>
        <dbReference type="RuleBase" id="RU362097"/>
    </source>
</evidence>
<keyword evidence="4" id="KW-1185">Reference proteome</keyword>
<accession>A0A7W7ZAE3</accession>
<dbReference type="Proteomes" id="UP000540989">
    <property type="component" value="Unassembled WGS sequence"/>
</dbReference>
<comment type="subcellular location">
    <subcellularLocation>
        <location evidence="2">Cell membrane</location>
        <topology evidence="2">Lipid-anchor</topology>
    </subcellularLocation>
</comment>
<sequence length="494" mass="52946">MNGSNQSLSSNNGRATKLLATILAAILAATTLLTVGCAVGPRYKQPVVKLQPYHNAPEIQGRTDAPAAPVLDTWWTGFNDPALTRIVERALAQNLDLAASVARVEQARAVARQAGAKRLPNVNLQGDSNSFRQSLDSPFARYASASPGYDRNQSYLDLGVGATWEADIFGSLRRGAEAANAEMQAAEAERLGTRVSVVAEAADAYMQIRGAQVRLAVAEDQIATDEHLLKLVAQRKGAGVASDRELAQAEALLSQAKATVPTLNIILEAQLNRLDVLMGAQPGTYAAELSTTTDIPVIPGIANALDASELLRRRPDIIAAERRVAASNARIGESIAEYYPKISLSALLGNQAISPGDLFRARAFQPSAVAGLRWRLFDFGRVDAEVKQARGANAEALVQYRKSVLRATEDVEDAFSALAQSELRSREVSHEISSLQRVKDLSEQSYKAGVIPLTDVLDADRQLLIAKDDLASTRESAARAAVSSFRALGGGWRL</sequence>
<gene>
    <name evidence="3" type="ORF">HDF16_000929</name>
</gene>
<dbReference type="PANTHER" id="PTHR30203:SF25">
    <property type="entry name" value="OUTER MEMBRANE PROTEIN-RELATED"/>
    <property type="match status" value="1"/>
</dbReference>
<proteinExistence type="inferred from homology"/>
<reference evidence="3 4" key="1">
    <citation type="submission" date="2020-08" db="EMBL/GenBank/DDBJ databases">
        <title>Genomic Encyclopedia of Type Strains, Phase IV (KMG-V): Genome sequencing to study the core and pangenomes of soil and plant-associated prokaryotes.</title>
        <authorList>
            <person name="Whitman W."/>
        </authorList>
    </citation>
    <scope>NUCLEOTIDE SEQUENCE [LARGE SCALE GENOMIC DNA]</scope>
    <source>
        <strain evidence="3 4">M8UP14</strain>
    </source>
</reference>
<keyword evidence="2" id="KW-0812">Transmembrane</keyword>
<dbReference type="GO" id="GO:0005886">
    <property type="term" value="C:plasma membrane"/>
    <property type="evidence" value="ECO:0007669"/>
    <property type="project" value="UniProtKB-SubCell"/>
</dbReference>
<dbReference type="Gene3D" id="2.20.200.10">
    <property type="entry name" value="Outer membrane efflux proteins (OEP)"/>
    <property type="match status" value="1"/>
</dbReference>
<dbReference type="Gene3D" id="1.20.1600.10">
    <property type="entry name" value="Outer membrane efflux proteins (OEP)"/>
    <property type="match status" value="1"/>
</dbReference>
<dbReference type="GO" id="GO:0015562">
    <property type="term" value="F:efflux transmembrane transporter activity"/>
    <property type="evidence" value="ECO:0007669"/>
    <property type="project" value="InterPro"/>
</dbReference>
<keyword evidence="2" id="KW-0472">Membrane</keyword>
<protein>
    <submittedName>
        <fullName evidence="3">NodT family efflux transporter outer membrane factor (OMF) lipoprotein</fullName>
    </submittedName>
</protein>
<dbReference type="SUPFAM" id="SSF56954">
    <property type="entry name" value="Outer membrane efflux proteins (OEP)"/>
    <property type="match status" value="1"/>
</dbReference>
<dbReference type="NCBIfam" id="TIGR01845">
    <property type="entry name" value="outer_NodT"/>
    <property type="match status" value="1"/>
</dbReference>
<comment type="similarity">
    <text evidence="1 2">Belongs to the outer membrane factor (OMF) (TC 1.B.17) family.</text>
</comment>
<keyword evidence="2" id="KW-0564">Palmitate</keyword>
<comment type="caution">
    <text evidence="3">The sequence shown here is derived from an EMBL/GenBank/DDBJ whole genome shotgun (WGS) entry which is preliminary data.</text>
</comment>
<evidence type="ECO:0000313" key="4">
    <source>
        <dbReference type="Proteomes" id="UP000540989"/>
    </source>
</evidence>
<dbReference type="AlphaFoldDB" id="A0A7W7ZAE3"/>
<evidence type="ECO:0000313" key="3">
    <source>
        <dbReference type="EMBL" id="MBB5056260.1"/>
    </source>
</evidence>
<keyword evidence="2 3" id="KW-0449">Lipoprotein</keyword>
<dbReference type="EMBL" id="JACHIP010000001">
    <property type="protein sequence ID" value="MBB5056260.1"/>
    <property type="molecule type" value="Genomic_DNA"/>
</dbReference>
<evidence type="ECO:0000256" key="1">
    <source>
        <dbReference type="ARBA" id="ARBA00007613"/>
    </source>
</evidence>
<dbReference type="RefSeq" id="WP_184213926.1">
    <property type="nucleotide sequence ID" value="NZ_JACHIP010000001.1"/>
</dbReference>